<dbReference type="SUPFAM" id="SSF50978">
    <property type="entry name" value="WD40 repeat-like"/>
    <property type="match status" value="1"/>
</dbReference>
<organism evidence="5 6">
    <name type="scientific">Powellomyces hirtus</name>
    <dbReference type="NCBI Taxonomy" id="109895"/>
    <lineage>
        <taxon>Eukaryota</taxon>
        <taxon>Fungi</taxon>
        <taxon>Fungi incertae sedis</taxon>
        <taxon>Chytridiomycota</taxon>
        <taxon>Chytridiomycota incertae sedis</taxon>
        <taxon>Chytridiomycetes</taxon>
        <taxon>Spizellomycetales</taxon>
        <taxon>Powellomycetaceae</taxon>
        <taxon>Powellomyces</taxon>
    </lineage>
</organism>
<keyword evidence="2" id="KW-0677">Repeat</keyword>
<feature type="compositionally biased region" description="Basic residues" evidence="4">
    <location>
        <begin position="126"/>
        <end position="151"/>
    </location>
</feature>
<dbReference type="PANTHER" id="PTHR44019">
    <property type="entry name" value="WD REPEAT-CONTAINING PROTEIN 55"/>
    <property type="match status" value="1"/>
</dbReference>
<feature type="repeat" description="WD" evidence="3">
    <location>
        <begin position="258"/>
        <end position="292"/>
    </location>
</feature>
<feature type="compositionally biased region" description="Basic residues" evidence="4">
    <location>
        <begin position="159"/>
        <end position="168"/>
    </location>
</feature>
<keyword evidence="6" id="KW-1185">Reference proteome</keyword>
<dbReference type="EMBL" id="QEAQ01000100">
    <property type="protein sequence ID" value="TPX55650.1"/>
    <property type="molecule type" value="Genomic_DNA"/>
</dbReference>
<evidence type="ECO:0000256" key="3">
    <source>
        <dbReference type="PROSITE-ProRule" id="PRU00221"/>
    </source>
</evidence>
<dbReference type="PANTHER" id="PTHR44019:SF8">
    <property type="entry name" value="POC1 CENTRIOLAR PROTEIN HOMOLOG"/>
    <property type="match status" value="1"/>
</dbReference>
<sequence>MEVGDGAAAEFWSRIESKSDPARTKETQTDPVRILSPGEPGYGAADDLVSETPEVVRSGSGQSVKVEATQMEVSSDLGNETVDDENIMDGQSTKLEESPVIGEEIADDEIVIDVDGDASDFEPAAKKGKGAAKPKKAPVKKTKVAPKKKGKATTADKGKAKKFSKATKRSAAEDEEDSTGKKKKLIASIQKGAAKGKQSKYPDIDPDELSDLSLLYPDPYWHQVPGADDDPNSMINHINEAHPLSLLTSADIRDHGHITSMVQSPDGRMLATFCTMGTVRIWDTETWKVVQVLRDADEANIDEFYCGRFTPDMRRIVVGGKLKDPHKWSEVDDDNHILPCPLKIFDLVTGKVVERLEGHEEEVLCIKAVQFKGENYYVTTSQDGYVLKWRMGENWSTLMGSIRMEDGDTCMAFNVSFLPNCGNKYLVAACDGGINIFDFESAQKIQNFPNIYSCYCDCVKVVRCLDYPAPPRTWDDVLNSDGHKEMFAYLTSRGVEEVQMVDGEDIAINTVPNTVTLHKIIYPSRKGDPFKLEEVKRFAHDEYCSNSWLTKISSNGRYVFAPTYDGGVVIFNMETTAVAGVLRDHEGVEVRDVVVGWRSKWLATCGDDGTVKIYVQPAPNAS</sequence>
<dbReference type="InterPro" id="IPR050505">
    <property type="entry name" value="WDR55/POC1"/>
</dbReference>
<dbReference type="STRING" id="109895.A0A507DXP6"/>
<keyword evidence="1 3" id="KW-0853">WD repeat</keyword>
<evidence type="ECO:0000313" key="6">
    <source>
        <dbReference type="Proteomes" id="UP000318582"/>
    </source>
</evidence>
<reference evidence="5 6" key="1">
    <citation type="journal article" date="2019" name="Sci. Rep.">
        <title>Comparative genomics of chytrid fungi reveal insights into the obligate biotrophic and pathogenic lifestyle of Synchytrium endobioticum.</title>
        <authorList>
            <person name="van de Vossenberg B.T.L.H."/>
            <person name="Warris S."/>
            <person name="Nguyen H.D.T."/>
            <person name="van Gent-Pelzer M.P.E."/>
            <person name="Joly D.L."/>
            <person name="van de Geest H.C."/>
            <person name="Bonants P.J.M."/>
            <person name="Smith D.S."/>
            <person name="Levesque C.A."/>
            <person name="van der Lee T.A.J."/>
        </authorList>
    </citation>
    <scope>NUCLEOTIDE SEQUENCE [LARGE SCALE GENOMIC DNA]</scope>
    <source>
        <strain evidence="5 6">CBS 809.83</strain>
    </source>
</reference>
<dbReference type="SMART" id="SM00320">
    <property type="entry name" value="WD40"/>
    <property type="match status" value="5"/>
</dbReference>
<dbReference type="AlphaFoldDB" id="A0A507DXP6"/>
<dbReference type="InterPro" id="IPR001680">
    <property type="entry name" value="WD40_rpt"/>
</dbReference>
<accession>A0A507DXP6</accession>
<name>A0A507DXP6_9FUNG</name>
<evidence type="ECO:0000256" key="4">
    <source>
        <dbReference type="SAM" id="MobiDB-lite"/>
    </source>
</evidence>
<dbReference type="Gene3D" id="2.130.10.10">
    <property type="entry name" value="YVTN repeat-like/Quinoprotein amine dehydrogenase"/>
    <property type="match status" value="2"/>
</dbReference>
<feature type="compositionally biased region" description="Basic and acidic residues" evidence="4">
    <location>
        <begin position="13"/>
        <end position="28"/>
    </location>
</feature>
<comment type="caution">
    <text evidence="5">The sequence shown here is derived from an EMBL/GenBank/DDBJ whole genome shotgun (WGS) entry which is preliminary data.</text>
</comment>
<protein>
    <submittedName>
        <fullName evidence="5">Uncharacterized protein</fullName>
    </submittedName>
</protein>
<evidence type="ECO:0000256" key="2">
    <source>
        <dbReference type="ARBA" id="ARBA00022737"/>
    </source>
</evidence>
<feature type="region of interest" description="Disordered" evidence="4">
    <location>
        <begin position="1"/>
        <end position="183"/>
    </location>
</feature>
<evidence type="ECO:0000313" key="5">
    <source>
        <dbReference type="EMBL" id="TPX55650.1"/>
    </source>
</evidence>
<proteinExistence type="predicted"/>
<feature type="compositionally biased region" description="Acidic residues" evidence="4">
    <location>
        <begin position="104"/>
        <end position="120"/>
    </location>
</feature>
<gene>
    <name evidence="5" type="ORF">PhCBS80983_g05130</name>
</gene>
<dbReference type="Proteomes" id="UP000318582">
    <property type="component" value="Unassembled WGS sequence"/>
</dbReference>
<dbReference type="InterPro" id="IPR015943">
    <property type="entry name" value="WD40/YVTN_repeat-like_dom_sf"/>
</dbReference>
<dbReference type="InterPro" id="IPR036322">
    <property type="entry name" value="WD40_repeat_dom_sf"/>
</dbReference>
<evidence type="ECO:0000256" key="1">
    <source>
        <dbReference type="ARBA" id="ARBA00022574"/>
    </source>
</evidence>
<dbReference type="Pfam" id="PF00400">
    <property type="entry name" value="WD40"/>
    <property type="match status" value="2"/>
</dbReference>
<dbReference type="PROSITE" id="PS50082">
    <property type="entry name" value="WD_REPEATS_2"/>
    <property type="match status" value="1"/>
</dbReference>